<dbReference type="EMBL" id="JAGQNX010000051">
    <property type="protein sequence ID" value="MCA9308226.1"/>
    <property type="molecule type" value="Genomic_DNA"/>
</dbReference>
<gene>
    <name evidence="1" type="ORF">KC980_01825</name>
</gene>
<accession>A0A955EB52</accession>
<reference evidence="1" key="1">
    <citation type="submission" date="2020-04" db="EMBL/GenBank/DDBJ databases">
        <authorList>
            <person name="Zhang T."/>
        </authorList>
    </citation>
    <scope>NUCLEOTIDE SEQUENCE</scope>
    <source>
        <strain evidence="1">HKST-UBA79</strain>
    </source>
</reference>
<evidence type="ECO:0008006" key="3">
    <source>
        <dbReference type="Google" id="ProtNLM"/>
    </source>
</evidence>
<protein>
    <recommendedName>
        <fullName evidence="3">ASCH domain-containing protein</fullName>
    </recommendedName>
</protein>
<name>A0A955EB52_UNCKA</name>
<evidence type="ECO:0000313" key="2">
    <source>
        <dbReference type="Proteomes" id="UP000740557"/>
    </source>
</evidence>
<comment type="caution">
    <text evidence="1">The sequence shown here is derived from an EMBL/GenBank/DDBJ whole genome shotgun (WGS) entry which is preliminary data.</text>
</comment>
<sequence length="139" mass="16403">MMENEVLFSLKPQFAELIEKKKKTHEFRKYQPKTAPTRLWFYITSPVSELIYIADVKPVVQYPNRIPTIGYGNEDFNNGLKKSKFAFPITHLYKLKQPLTLKTLKDKYGFTAPQGFAYMRKYPKLYNEVINKIGIEQIF</sequence>
<dbReference type="Proteomes" id="UP000740557">
    <property type="component" value="Unassembled WGS sequence"/>
</dbReference>
<dbReference type="InterPro" id="IPR015947">
    <property type="entry name" value="PUA-like_sf"/>
</dbReference>
<dbReference type="AlphaFoldDB" id="A0A955EB52"/>
<proteinExistence type="predicted"/>
<evidence type="ECO:0000313" key="1">
    <source>
        <dbReference type="EMBL" id="MCA9308226.1"/>
    </source>
</evidence>
<dbReference type="SUPFAM" id="SSF88697">
    <property type="entry name" value="PUA domain-like"/>
    <property type="match status" value="1"/>
</dbReference>
<reference evidence="1" key="2">
    <citation type="journal article" date="2021" name="Microbiome">
        <title>Successional dynamics and alternative stable states in a saline activated sludge microbial community over 9 years.</title>
        <authorList>
            <person name="Wang Y."/>
            <person name="Ye J."/>
            <person name="Ju F."/>
            <person name="Liu L."/>
            <person name="Boyd J.A."/>
            <person name="Deng Y."/>
            <person name="Parks D.H."/>
            <person name="Jiang X."/>
            <person name="Yin X."/>
            <person name="Woodcroft B.J."/>
            <person name="Tyson G.W."/>
            <person name="Hugenholtz P."/>
            <person name="Polz M.F."/>
            <person name="Zhang T."/>
        </authorList>
    </citation>
    <scope>NUCLEOTIDE SEQUENCE</scope>
    <source>
        <strain evidence="1">HKST-UBA79</strain>
    </source>
</reference>
<organism evidence="1 2">
    <name type="scientific">candidate division WWE3 bacterium</name>
    <dbReference type="NCBI Taxonomy" id="2053526"/>
    <lineage>
        <taxon>Bacteria</taxon>
        <taxon>Katanobacteria</taxon>
    </lineage>
</organism>